<evidence type="ECO:0000256" key="1">
    <source>
        <dbReference type="SAM" id="Phobius"/>
    </source>
</evidence>
<evidence type="ECO:0000313" key="2">
    <source>
        <dbReference type="Proteomes" id="UP000035642"/>
    </source>
</evidence>
<dbReference type="GO" id="GO:0006811">
    <property type="term" value="P:monoatomic ion transport"/>
    <property type="evidence" value="ECO:0007669"/>
    <property type="project" value="InterPro"/>
</dbReference>
<feature type="transmembrane region" description="Helical" evidence="1">
    <location>
        <begin position="22"/>
        <end position="41"/>
    </location>
</feature>
<reference evidence="2" key="1">
    <citation type="submission" date="2012-09" db="EMBL/GenBank/DDBJ databases">
        <authorList>
            <person name="Martin A.A."/>
        </authorList>
    </citation>
    <scope>NUCLEOTIDE SEQUENCE</scope>
</reference>
<dbReference type="AlphaFoldDB" id="A0A0K0DEF7"/>
<evidence type="ECO:0000313" key="3">
    <source>
        <dbReference type="WBParaSite" id="ACAC_0000923501-mRNA-1"/>
    </source>
</evidence>
<dbReference type="Proteomes" id="UP000035642">
    <property type="component" value="Unassembled WGS sequence"/>
</dbReference>
<dbReference type="GO" id="GO:0016020">
    <property type="term" value="C:membrane"/>
    <property type="evidence" value="ECO:0007669"/>
    <property type="project" value="InterPro"/>
</dbReference>
<keyword evidence="1" id="KW-0812">Transmembrane</keyword>
<dbReference type="InterPro" id="IPR036719">
    <property type="entry name" value="Neuro-gated_channel_TM_sf"/>
</dbReference>
<keyword evidence="2" id="KW-1185">Reference proteome</keyword>
<dbReference type="WBParaSite" id="ACAC_0000923501-mRNA-1">
    <property type="protein sequence ID" value="ACAC_0000923501-mRNA-1"/>
    <property type="gene ID" value="ACAC_0000923501"/>
</dbReference>
<keyword evidence="1" id="KW-0472">Membrane</keyword>
<name>A0A0K0DEF7_ANGCA</name>
<sequence length="64" mass="7291">MRTALQIYALEWEYLATVLDRLLLIVFSFIVFLVTFLMISVGEAMHFSYELSADADSSLQATKP</sequence>
<dbReference type="SUPFAM" id="SSF90112">
    <property type="entry name" value="Neurotransmitter-gated ion-channel transmembrane pore"/>
    <property type="match status" value="1"/>
</dbReference>
<accession>A0A0K0DEF7</accession>
<reference evidence="3" key="2">
    <citation type="submission" date="2017-02" db="UniProtKB">
        <authorList>
            <consortium name="WormBaseParasite"/>
        </authorList>
    </citation>
    <scope>IDENTIFICATION</scope>
</reference>
<protein>
    <submittedName>
        <fullName evidence="3">Small integral membrane protein 6</fullName>
    </submittedName>
</protein>
<keyword evidence="1" id="KW-1133">Transmembrane helix</keyword>
<organism evidence="2 3">
    <name type="scientific">Angiostrongylus cantonensis</name>
    <name type="common">Rat lungworm</name>
    <dbReference type="NCBI Taxonomy" id="6313"/>
    <lineage>
        <taxon>Eukaryota</taxon>
        <taxon>Metazoa</taxon>
        <taxon>Ecdysozoa</taxon>
        <taxon>Nematoda</taxon>
        <taxon>Chromadorea</taxon>
        <taxon>Rhabditida</taxon>
        <taxon>Rhabditina</taxon>
        <taxon>Rhabditomorpha</taxon>
        <taxon>Strongyloidea</taxon>
        <taxon>Metastrongylidae</taxon>
        <taxon>Angiostrongylus</taxon>
    </lineage>
</organism>
<proteinExistence type="predicted"/>